<evidence type="ECO:0000313" key="4">
    <source>
        <dbReference type="Proteomes" id="UP000215145"/>
    </source>
</evidence>
<accession>A0A229P1L6</accession>
<evidence type="ECO:0000256" key="1">
    <source>
        <dbReference type="PROSITE-ProRule" id="PRU00510"/>
    </source>
</evidence>
<dbReference type="PANTHER" id="PTHR33823">
    <property type="entry name" value="RNA POLYMERASE-BINDING TRANSCRIPTION FACTOR DKSA-RELATED"/>
    <property type="match status" value="1"/>
</dbReference>
<dbReference type="Gene3D" id="1.20.120.910">
    <property type="entry name" value="DksA, coiled-coil domain"/>
    <property type="match status" value="1"/>
</dbReference>
<organism evidence="3 4">
    <name type="scientific">Paenibacillus herberti</name>
    <dbReference type="NCBI Taxonomy" id="1619309"/>
    <lineage>
        <taxon>Bacteria</taxon>
        <taxon>Bacillati</taxon>
        <taxon>Bacillota</taxon>
        <taxon>Bacilli</taxon>
        <taxon>Bacillales</taxon>
        <taxon>Paenibacillaceae</taxon>
        <taxon>Paenibacillus</taxon>
    </lineage>
</organism>
<dbReference type="AlphaFoldDB" id="A0A229P1L6"/>
<evidence type="ECO:0000313" key="3">
    <source>
        <dbReference type="EMBL" id="OXM16143.1"/>
    </source>
</evidence>
<gene>
    <name evidence="3" type="ORF">CGZ75_05425</name>
</gene>
<dbReference type="OrthoDB" id="9811543at2"/>
<dbReference type="InterPro" id="IPR037187">
    <property type="entry name" value="DnaK_N"/>
</dbReference>
<evidence type="ECO:0000256" key="2">
    <source>
        <dbReference type="SAM" id="MobiDB-lite"/>
    </source>
</evidence>
<dbReference type="PANTHER" id="PTHR33823:SF4">
    <property type="entry name" value="GENERAL STRESS PROTEIN 16O"/>
    <property type="match status" value="1"/>
</dbReference>
<feature type="region of interest" description="Disordered" evidence="2">
    <location>
        <begin position="28"/>
        <end position="64"/>
    </location>
</feature>
<feature type="region of interest" description="Disordered" evidence="2">
    <location>
        <begin position="118"/>
        <end position="192"/>
    </location>
</feature>
<feature type="zinc finger region" description="dksA C4-type" evidence="1">
    <location>
        <begin position="98"/>
        <end position="122"/>
    </location>
</feature>
<feature type="compositionally biased region" description="Polar residues" evidence="2">
    <location>
        <begin position="172"/>
        <end position="181"/>
    </location>
</feature>
<dbReference type="Proteomes" id="UP000215145">
    <property type="component" value="Unassembled WGS sequence"/>
</dbReference>
<keyword evidence="4" id="KW-1185">Reference proteome</keyword>
<dbReference type="NCBIfam" id="TIGR02890">
    <property type="entry name" value="bacill_yteA"/>
    <property type="match status" value="1"/>
</dbReference>
<reference evidence="3 4" key="1">
    <citation type="submission" date="2017-07" db="EMBL/GenBank/DDBJ databases">
        <title>Paenibacillus herberti R33 genome sequencing and assembly.</title>
        <authorList>
            <person name="Su W."/>
        </authorList>
    </citation>
    <scope>NUCLEOTIDE SEQUENCE [LARGE SCALE GENOMIC DNA]</scope>
    <source>
        <strain evidence="3 4">R33</strain>
    </source>
</reference>
<dbReference type="PROSITE" id="PS51128">
    <property type="entry name" value="ZF_DKSA_2"/>
    <property type="match status" value="1"/>
</dbReference>
<protein>
    <submittedName>
        <fullName evidence="3">Conjugal transfer protein TraR</fullName>
    </submittedName>
</protein>
<dbReference type="InterPro" id="IPR014240">
    <property type="entry name" value="YteA"/>
</dbReference>
<dbReference type="SUPFAM" id="SSF109635">
    <property type="entry name" value="DnaK suppressor protein DksA, alpha-hairpin domain"/>
    <property type="match status" value="1"/>
</dbReference>
<name>A0A229P1L6_9BACL</name>
<sequence length="192" mass="21112">MNHLKPSEIEKLKSALLQEKTELQAHFKINAETTEDGRPISMQDSDGELSSYDNHPADSGTETFERERDMALDEKLGTKLAQVNRALTLMEEGTYGLDAETGQPIAYERLEAIPSTRYNVENVPNEESAPERPVEEQVMTLPPKGAGEGRQAAAGKFDDAGAWQALEDYGNASDTVNSQSEADAANELEKLR</sequence>
<dbReference type="RefSeq" id="WP_089523227.1">
    <property type="nucleotide sequence ID" value="NZ_NMUQ01000001.1"/>
</dbReference>
<dbReference type="EMBL" id="NMUQ01000001">
    <property type="protein sequence ID" value="OXM16143.1"/>
    <property type="molecule type" value="Genomic_DNA"/>
</dbReference>
<proteinExistence type="predicted"/>
<comment type="caution">
    <text evidence="3">The sequence shown here is derived from an EMBL/GenBank/DDBJ whole genome shotgun (WGS) entry which is preliminary data.</text>
</comment>